<dbReference type="EC" id="6.3.3.2" evidence="4"/>
<evidence type="ECO:0000256" key="4">
    <source>
        <dbReference type="RuleBase" id="RU361279"/>
    </source>
</evidence>
<keyword evidence="5" id="KW-0436">Ligase</keyword>
<dbReference type="InterPro" id="IPR002698">
    <property type="entry name" value="FTHF_cligase"/>
</dbReference>
<keyword evidence="4" id="KW-0479">Metal-binding</keyword>
<evidence type="ECO:0000256" key="1">
    <source>
        <dbReference type="ARBA" id="ARBA00010638"/>
    </source>
</evidence>
<dbReference type="SUPFAM" id="SSF100950">
    <property type="entry name" value="NagB/RpiA/CoA transferase-like"/>
    <property type="match status" value="1"/>
</dbReference>
<accession>A0ABS5AE84</accession>
<comment type="cofactor">
    <cofactor evidence="4">
        <name>Mg(2+)</name>
        <dbReference type="ChEBI" id="CHEBI:18420"/>
    </cofactor>
</comment>
<dbReference type="GO" id="GO:0030272">
    <property type="term" value="F:5-formyltetrahydrofolate cyclo-ligase activity"/>
    <property type="evidence" value="ECO:0007669"/>
    <property type="project" value="UniProtKB-EC"/>
</dbReference>
<dbReference type="PIRSF" id="PIRSF006806">
    <property type="entry name" value="FTHF_cligase"/>
    <property type="match status" value="1"/>
</dbReference>
<name>A0ABS5AE84_9PSEU</name>
<proteinExistence type="inferred from homology"/>
<keyword evidence="6" id="KW-1185">Reference proteome</keyword>
<dbReference type="InterPro" id="IPR024185">
    <property type="entry name" value="FTHF_cligase-like_sf"/>
</dbReference>
<dbReference type="InterPro" id="IPR037171">
    <property type="entry name" value="NagB/RpiA_transferase-like"/>
</dbReference>
<gene>
    <name evidence="5" type="ORF">JOF53_003764</name>
</gene>
<organism evidence="5 6">
    <name type="scientific">Crossiella equi</name>
    <dbReference type="NCBI Taxonomy" id="130796"/>
    <lineage>
        <taxon>Bacteria</taxon>
        <taxon>Bacillati</taxon>
        <taxon>Actinomycetota</taxon>
        <taxon>Actinomycetes</taxon>
        <taxon>Pseudonocardiales</taxon>
        <taxon>Pseudonocardiaceae</taxon>
        <taxon>Crossiella</taxon>
    </lineage>
</organism>
<dbReference type="RefSeq" id="WP_086780723.1">
    <property type="nucleotide sequence ID" value="NZ_JAGIOO010000001.1"/>
</dbReference>
<comment type="similarity">
    <text evidence="1 4">Belongs to the 5-formyltetrahydrofolate cyclo-ligase family.</text>
</comment>
<dbReference type="EMBL" id="JAGIOO010000001">
    <property type="protein sequence ID" value="MBP2474892.1"/>
    <property type="molecule type" value="Genomic_DNA"/>
</dbReference>
<reference evidence="5 6" key="1">
    <citation type="submission" date="2021-03" db="EMBL/GenBank/DDBJ databases">
        <title>Sequencing the genomes of 1000 actinobacteria strains.</title>
        <authorList>
            <person name="Klenk H.-P."/>
        </authorList>
    </citation>
    <scope>NUCLEOTIDE SEQUENCE [LARGE SCALE GENOMIC DNA]</scope>
    <source>
        <strain evidence="5 6">DSM 44580</strain>
    </source>
</reference>
<dbReference type="Proteomes" id="UP001519363">
    <property type="component" value="Unassembled WGS sequence"/>
</dbReference>
<dbReference type="PANTHER" id="PTHR23407">
    <property type="entry name" value="ATPASE INHIBITOR/5-FORMYLTETRAHYDROFOLATE CYCLO-LIGASE"/>
    <property type="match status" value="1"/>
</dbReference>
<dbReference type="NCBIfam" id="TIGR02727">
    <property type="entry name" value="MTHFS_bact"/>
    <property type="match status" value="1"/>
</dbReference>
<keyword evidence="4" id="KW-0460">Magnesium</keyword>
<evidence type="ECO:0000256" key="2">
    <source>
        <dbReference type="ARBA" id="ARBA00022741"/>
    </source>
</evidence>
<comment type="catalytic activity">
    <reaction evidence="4">
        <text>(6S)-5-formyl-5,6,7,8-tetrahydrofolate + ATP = (6R)-5,10-methenyltetrahydrofolate + ADP + phosphate</text>
        <dbReference type="Rhea" id="RHEA:10488"/>
        <dbReference type="ChEBI" id="CHEBI:30616"/>
        <dbReference type="ChEBI" id="CHEBI:43474"/>
        <dbReference type="ChEBI" id="CHEBI:57455"/>
        <dbReference type="ChEBI" id="CHEBI:57457"/>
        <dbReference type="ChEBI" id="CHEBI:456216"/>
        <dbReference type="EC" id="6.3.3.2"/>
    </reaction>
</comment>
<comment type="caution">
    <text evidence="5">The sequence shown here is derived from an EMBL/GenBank/DDBJ whole genome shotgun (WGS) entry which is preliminary data.</text>
</comment>
<keyword evidence="2 4" id="KW-0547">Nucleotide-binding</keyword>
<sequence length="196" mass="20277">MTPVTTKDEWRARLQRARRAVPPEVRAAEAESLVGDAVAWASGLPEGPVAAYVPVGAEPGSPALVEALRAAGRRVLLPVVVGAAPLDWAEYTGPGSLSPARFGLLEPNGPRLGEHAIVEAVGLLVPALAVDLAGSRLGRGAGHYDRSLPLVAPGVPLVAVVRAEELVPALPAEEHDVRMTGALTPGSGVRLFPDRV</sequence>
<evidence type="ECO:0000313" key="5">
    <source>
        <dbReference type="EMBL" id="MBP2474892.1"/>
    </source>
</evidence>
<dbReference type="Gene3D" id="3.40.50.10420">
    <property type="entry name" value="NagB/RpiA/CoA transferase-like"/>
    <property type="match status" value="1"/>
</dbReference>
<evidence type="ECO:0000313" key="6">
    <source>
        <dbReference type="Proteomes" id="UP001519363"/>
    </source>
</evidence>
<evidence type="ECO:0000256" key="3">
    <source>
        <dbReference type="ARBA" id="ARBA00022840"/>
    </source>
</evidence>
<dbReference type="PANTHER" id="PTHR23407:SF1">
    <property type="entry name" value="5-FORMYLTETRAHYDROFOLATE CYCLO-LIGASE"/>
    <property type="match status" value="1"/>
</dbReference>
<dbReference type="Pfam" id="PF01812">
    <property type="entry name" value="5-FTHF_cyc-lig"/>
    <property type="match status" value="1"/>
</dbReference>
<keyword evidence="3 4" id="KW-0067">ATP-binding</keyword>
<protein>
    <recommendedName>
        <fullName evidence="4">5-formyltetrahydrofolate cyclo-ligase</fullName>
        <ecNumber evidence="4">6.3.3.2</ecNumber>
    </recommendedName>
</protein>